<name>A0A140L7L4_9FIRM</name>
<evidence type="ECO:0000256" key="6">
    <source>
        <dbReference type="ARBA" id="ARBA00023136"/>
    </source>
</evidence>
<gene>
    <name evidence="9" type="primary">siaT_2</name>
    <name evidence="9" type="ORF">AN618_15700</name>
</gene>
<dbReference type="RefSeq" id="WP_187694906.1">
    <property type="nucleotide sequence ID" value="NZ_LOED01000019.1"/>
</dbReference>
<dbReference type="NCBIfam" id="TIGR00786">
    <property type="entry name" value="dctM"/>
    <property type="match status" value="1"/>
</dbReference>
<feature type="transmembrane region" description="Helical" evidence="7">
    <location>
        <begin position="168"/>
        <end position="194"/>
    </location>
</feature>
<dbReference type="Proteomes" id="UP000070427">
    <property type="component" value="Unassembled WGS sequence"/>
</dbReference>
<dbReference type="AlphaFoldDB" id="A0A140L7L4"/>
<dbReference type="PANTHER" id="PTHR33362:SF3">
    <property type="entry name" value="SIALIC ACID TRAP TRANSPORTER PERMEASE PROTEIN SIAT"/>
    <property type="match status" value="1"/>
</dbReference>
<feature type="transmembrane region" description="Helical" evidence="7">
    <location>
        <begin position="113"/>
        <end position="132"/>
    </location>
</feature>
<accession>A0A140L7L4</accession>
<keyword evidence="6 7" id="KW-0472">Membrane</keyword>
<dbReference type="GO" id="GO:0005886">
    <property type="term" value="C:plasma membrane"/>
    <property type="evidence" value="ECO:0007669"/>
    <property type="project" value="UniProtKB-SubCell"/>
</dbReference>
<keyword evidence="10" id="KW-1185">Reference proteome</keyword>
<dbReference type="PATRIC" id="fig|520764.3.peg.1688"/>
<dbReference type="InParanoid" id="A0A140L7L4"/>
<evidence type="ECO:0000256" key="5">
    <source>
        <dbReference type="ARBA" id="ARBA00022989"/>
    </source>
</evidence>
<feature type="transmembrane region" description="Helical" evidence="7">
    <location>
        <begin position="363"/>
        <end position="384"/>
    </location>
</feature>
<evidence type="ECO:0000256" key="4">
    <source>
        <dbReference type="ARBA" id="ARBA00022692"/>
    </source>
</evidence>
<feature type="transmembrane region" description="Helical" evidence="7">
    <location>
        <begin position="286"/>
        <end position="308"/>
    </location>
</feature>
<comment type="subcellular location">
    <subcellularLocation>
        <location evidence="1">Cell inner membrane</location>
        <topology evidence="1">Multi-pass membrane protein</topology>
    </subcellularLocation>
</comment>
<protein>
    <submittedName>
        <fullName evidence="9">Sialic acid TRAP transporter permease protein SiaT</fullName>
    </submittedName>
</protein>
<evidence type="ECO:0000313" key="10">
    <source>
        <dbReference type="Proteomes" id="UP000070427"/>
    </source>
</evidence>
<feature type="transmembrane region" description="Helical" evidence="7">
    <location>
        <begin position="404"/>
        <end position="429"/>
    </location>
</feature>
<evidence type="ECO:0000259" key="8">
    <source>
        <dbReference type="Pfam" id="PF06808"/>
    </source>
</evidence>
<dbReference type="Pfam" id="PF06808">
    <property type="entry name" value="DctM"/>
    <property type="match status" value="1"/>
</dbReference>
<evidence type="ECO:0000313" key="9">
    <source>
        <dbReference type="EMBL" id="KXG76539.1"/>
    </source>
</evidence>
<evidence type="ECO:0000256" key="7">
    <source>
        <dbReference type="SAM" id="Phobius"/>
    </source>
</evidence>
<dbReference type="PANTHER" id="PTHR33362">
    <property type="entry name" value="SIALIC ACID TRAP TRANSPORTER PERMEASE PROTEIN SIAT-RELATED"/>
    <property type="match status" value="1"/>
</dbReference>
<organism evidence="9 10">
    <name type="scientific">Fervidicola ferrireducens</name>
    <dbReference type="NCBI Taxonomy" id="520764"/>
    <lineage>
        <taxon>Bacteria</taxon>
        <taxon>Bacillati</taxon>
        <taxon>Bacillota</taxon>
        <taxon>Clostridia</taxon>
        <taxon>Thermosediminibacterales</taxon>
        <taxon>Thermosediminibacteraceae</taxon>
        <taxon>Fervidicola</taxon>
    </lineage>
</organism>
<keyword evidence="2" id="KW-1003">Cell membrane</keyword>
<evidence type="ECO:0000256" key="3">
    <source>
        <dbReference type="ARBA" id="ARBA00022519"/>
    </source>
</evidence>
<dbReference type="InterPro" id="IPR010656">
    <property type="entry name" value="DctM"/>
</dbReference>
<feature type="transmembrane region" description="Helical" evidence="7">
    <location>
        <begin position="320"/>
        <end position="351"/>
    </location>
</feature>
<feature type="domain" description="TRAP C4-dicarboxylate transport system permease DctM subunit" evidence="8">
    <location>
        <begin position="6"/>
        <end position="424"/>
    </location>
</feature>
<evidence type="ECO:0000256" key="1">
    <source>
        <dbReference type="ARBA" id="ARBA00004429"/>
    </source>
</evidence>
<sequence>MAIQMFGILIIGLLLSIPIAISLGLATIYPGLLNPHFAGNIQFVIRNMVSALDSTPILAIPMFILSGDIMTKGKISEKLFNFFAYFVGNKTAGMPIAAIITALFYGAISGSGVATTAAVGGMAIPFLVSLGYDKVYSAAMIATAGGLGVIIPPSIPFVTYGVVTGVSIGSLFIAGIFPGILIGLSLMVYAYIYAKRYGEDKEKILDRYNSLRQKGFFKLFRESFWALLTPVIILGGIYSGVVTPTEAAVISVFYSILVCLFIYKTLKLGDILNILRNSVKSYAPIVVLLSLAIVFGRVLALLQAPVLLRDFIVANFGNNWIMFLLVLNIILLILGMFMDVGPAIAILAPMLLPSAVAMGINPIHLGVIMVCNLAVGMVTPPFGVNLFVAAPMIKEEVMKIGLKAIPFIISFIIALFIITYVPSISLVLLQK</sequence>
<feature type="transmembrane region" description="Helical" evidence="7">
    <location>
        <begin position="50"/>
        <end position="70"/>
    </location>
</feature>
<feature type="transmembrane region" description="Helical" evidence="7">
    <location>
        <begin position="82"/>
        <end position="107"/>
    </location>
</feature>
<keyword evidence="4 7" id="KW-0812">Transmembrane</keyword>
<feature type="transmembrane region" description="Helical" evidence="7">
    <location>
        <begin position="224"/>
        <end position="241"/>
    </location>
</feature>
<dbReference type="GO" id="GO:0022857">
    <property type="term" value="F:transmembrane transporter activity"/>
    <property type="evidence" value="ECO:0007669"/>
    <property type="project" value="TreeGrafter"/>
</dbReference>
<feature type="transmembrane region" description="Helical" evidence="7">
    <location>
        <begin position="139"/>
        <end position="162"/>
    </location>
</feature>
<keyword evidence="5 7" id="KW-1133">Transmembrane helix</keyword>
<feature type="transmembrane region" description="Helical" evidence="7">
    <location>
        <begin position="247"/>
        <end position="266"/>
    </location>
</feature>
<comment type="caution">
    <text evidence="9">The sequence shown here is derived from an EMBL/GenBank/DDBJ whole genome shotgun (WGS) entry which is preliminary data.</text>
</comment>
<dbReference type="PIRSF" id="PIRSF006066">
    <property type="entry name" value="HI0050"/>
    <property type="match status" value="1"/>
</dbReference>
<keyword evidence="3" id="KW-0997">Cell inner membrane</keyword>
<dbReference type="EMBL" id="LOED01000019">
    <property type="protein sequence ID" value="KXG76539.1"/>
    <property type="molecule type" value="Genomic_DNA"/>
</dbReference>
<dbReference type="InterPro" id="IPR004681">
    <property type="entry name" value="TRAP_DctM"/>
</dbReference>
<proteinExistence type="predicted"/>
<dbReference type="STRING" id="520764.AN618_15700"/>
<evidence type="ECO:0000256" key="2">
    <source>
        <dbReference type="ARBA" id="ARBA00022475"/>
    </source>
</evidence>
<reference evidence="9 10" key="1">
    <citation type="submission" date="2015-12" db="EMBL/GenBank/DDBJ databases">
        <title>Draft genome sequnece of Fervidicola ferrireducens strain Y170.</title>
        <authorList>
            <person name="Patel B.K."/>
        </authorList>
    </citation>
    <scope>NUCLEOTIDE SEQUENCE [LARGE SCALE GENOMIC DNA]</scope>
    <source>
        <strain evidence="9 10">Y170</strain>
    </source>
</reference>